<organism evidence="1 2">
    <name type="scientific">Kitasatospora nipponensis</name>
    <dbReference type="NCBI Taxonomy" id="258049"/>
    <lineage>
        <taxon>Bacteria</taxon>
        <taxon>Bacillati</taxon>
        <taxon>Actinomycetota</taxon>
        <taxon>Actinomycetes</taxon>
        <taxon>Kitasatosporales</taxon>
        <taxon>Streptomycetaceae</taxon>
        <taxon>Kitasatospora</taxon>
    </lineage>
</organism>
<reference evidence="1 2" key="1">
    <citation type="journal article" date="2019" name="Int. J. Syst. Evol. Microbiol.">
        <title>The Global Catalogue of Microorganisms (GCM) 10K type strain sequencing project: providing services to taxonomists for standard genome sequencing and annotation.</title>
        <authorList>
            <consortium name="The Broad Institute Genomics Platform"/>
            <consortium name="The Broad Institute Genome Sequencing Center for Infectious Disease"/>
            <person name="Wu L."/>
            <person name="Ma J."/>
        </authorList>
    </citation>
    <scope>NUCLEOTIDE SEQUENCE [LARGE SCALE GENOMIC DNA]</scope>
    <source>
        <strain evidence="1 2">JCM 13004</strain>
    </source>
</reference>
<sequence length="122" mass="13882">MLGERQPDGPDRWSETWAAFQAQPVIRALNAWRESDPGVPWWSRVRDPVGHFAVERDRYVRRVATSVVPTNVLLTLDGEWLDGTCASDDPSALVGPVYFDFADRYLDALPEDALLVRIRFHS</sequence>
<evidence type="ECO:0000313" key="2">
    <source>
        <dbReference type="Proteomes" id="UP001500037"/>
    </source>
</evidence>
<proteinExistence type="predicted"/>
<protein>
    <submittedName>
        <fullName evidence="1">Uncharacterized protein</fullName>
    </submittedName>
</protein>
<keyword evidence="2" id="KW-1185">Reference proteome</keyword>
<name>A0ABN1WBZ9_9ACTN</name>
<gene>
    <name evidence="1" type="ORF">GCM10009665_39990</name>
</gene>
<comment type="caution">
    <text evidence="1">The sequence shown here is derived from an EMBL/GenBank/DDBJ whole genome shotgun (WGS) entry which is preliminary data.</text>
</comment>
<accession>A0ABN1WBZ9</accession>
<dbReference type="RefSeq" id="WP_344443126.1">
    <property type="nucleotide sequence ID" value="NZ_BAAALF010000070.1"/>
</dbReference>
<evidence type="ECO:0000313" key="1">
    <source>
        <dbReference type="EMBL" id="GAA1245150.1"/>
    </source>
</evidence>
<dbReference type="EMBL" id="BAAALF010000070">
    <property type="protein sequence ID" value="GAA1245150.1"/>
    <property type="molecule type" value="Genomic_DNA"/>
</dbReference>
<dbReference type="Proteomes" id="UP001500037">
    <property type="component" value="Unassembled WGS sequence"/>
</dbReference>